<dbReference type="STRING" id="1218492.JG30_05040"/>
<dbReference type="SUPFAM" id="SSF69618">
    <property type="entry name" value="HemD-like"/>
    <property type="match status" value="1"/>
</dbReference>
<evidence type="ECO:0008006" key="3">
    <source>
        <dbReference type="Google" id="ProtNLM"/>
    </source>
</evidence>
<dbReference type="GO" id="GO:0033014">
    <property type="term" value="P:tetrapyrrole biosynthetic process"/>
    <property type="evidence" value="ECO:0007669"/>
    <property type="project" value="InterPro"/>
</dbReference>
<dbReference type="GO" id="GO:0004852">
    <property type="term" value="F:uroporphyrinogen-III synthase activity"/>
    <property type="evidence" value="ECO:0007669"/>
    <property type="project" value="InterPro"/>
</dbReference>
<dbReference type="HOGENOM" id="CLU_1174219_0_0_9"/>
<dbReference type="PATRIC" id="fig|1218492.5.peg.629"/>
<evidence type="ECO:0000313" key="1">
    <source>
        <dbReference type="EMBL" id="KJY62303.1"/>
    </source>
</evidence>
<dbReference type="AlphaFoldDB" id="A0A0F4LVA0"/>
<reference evidence="1 2" key="1">
    <citation type="submission" date="2015-01" db="EMBL/GenBank/DDBJ databases">
        <title>Comparative genomics of the lactic acid bacteria isolated from the honey bee gut.</title>
        <authorList>
            <person name="Ellegaard K.M."/>
            <person name="Tamarit D."/>
            <person name="Javelind E."/>
            <person name="Olofsson T."/>
            <person name="Andersson S.G."/>
            <person name="Vasquez A."/>
        </authorList>
    </citation>
    <scope>NUCLEOTIDE SEQUENCE [LARGE SCALE GENOMIC DNA]</scope>
    <source>
        <strain evidence="1 2">Bin4</strain>
    </source>
</reference>
<gene>
    <name evidence="1" type="ORF">JG30_05040</name>
</gene>
<dbReference type="RefSeq" id="WP_052725169.1">
    <property type="nucleotide sequence ID" value="NZ_JBHSZT010000001.1"/>
</dbReference>
<accession>A0A0F4LVA0</accession>
<name>A0A0F4LVA0_9LACO</name>
<proteinExistence type="predicted"/>
<dbReference type="EMBL" id="JXJQ01000006">
    <property type="protein sequence ID" value="KJY62303.1"/>
    <property type="molecule type" value="Genomic_DNA"/>
</dbReference>
<dbReference type="Gene3D" id="3.40.50.10090">
    <property type="match status" value="1"/>
</dbReference>
<keyword evidence="2" id="KW-1185">Reference proteome</keyword>
<dbReference type="OrthoDB" id="2294987at2"/>
<comment type="caution">
    <text evidence="1">The sequence shown here is derived from an EMBL/GenBank/DDBJ whole genome shotgun (WGS) entry which is preliminary data.</text>
</comment>
<dbReference type="Proteomes" id="UP000033558">
    <property type="component" value="Unassembled WGS sequence"/>
</dbReference>
<evidence type="ECO:0000313" key="2">
    <source>
        <dbReference type="Proteomes" id="UP000033558"/>
    </source>
</evidence>
<organism evidence="1 2">
    <name type="scientific">Bombilactobacillus mellifer</name>
    <dbReference type="NCBI Taxonomy" id="1218492"/>
    <lineage>
        <taxon>Bacteria</taxon>
        <taxon>Bacillati</taxon>
        <taxon>Bacillota</taxon>
        <taxon>Bacilli</taxon>
        <taxon>Lactobacillales</taxon>
        <taxon>Lactobacillaceae</taxon>
        <taxon>Bombilactobacillus</taxon>
    </lineage>
</organism>
<dbReference type="InterPro" id="IPR036108">
    <property type="entry name" value="4pyrrol_syn_uPrphyn_synt_sf"/>
</dbReference>
<protein>
    <recommendedName>
        <fullName evidence="3">Tetrapyrrole biosynthesis uroporphyrinogen III synthase domain-containing protein</fullName>
    </recommendedName>
</protein>
<sequence length="246" mass="28192">MALLITYAQTKIPQLYQKQLAQWTKVIYLPLIYLQPRTLTLNEIHCLQQATDIAITSNYGAYLFQTKYAHYNPTATLHVLSAKTKQKLQLQVPNAIQISDRENRAALVDQMHQINPATTCWLLSDRVSPSEAHLPGKPLVIYYNTWTRSLQKKALTMLSGQQIDWALVTSGSNFQRLLTLKTRLDDQDWQHTVYYVLGHKTGSVIAAHHYPVVYPGQSTQVLEQILKKLVRQIKMEANHGLDKFTH</sequence>